<evidence type="ECO:0000259" key="4">
    <source>
        <dbReference type="PROSITE" id="PS50222"/>
    </source>
</evidence>
<dbReference type="GO" id="GO:0005509">
    <property type="term" value="F:calcium ion binding"/>
    <property type="evidence" value="ECO:0007669"/>
    <property type="project" value="InterPro"/>
</dbReference>
<dbReference type="PROSITE" id="PS50222">
    <property type="entry name" value="EF_HAND_2"/>
    <property type="match status" value="2"/>
</dbReference>
<dbReference type="Proteomes" id="UP000218231">
    <property type="component" value="Unassembled WGS sequence"/>
</dbReference>
<comment type="caution">
    <text evidence="5">The sequence shown here is derived from an EMBL/GenBank/DDBJ whole genome shotgun (WGS) entry which is preliminary data.</text>
</comment>
<keyword evidence="1" id="KW-0106">Calcium</keyword>
<keyword evidence="6" id="KW-1185">Reference proteome</keyword>
<dbReference type="Gene3D" id="1.10.238.10">
    <property type="entry name" value="EF-hand"/>
    <property type="match status" value="2"/>
</dbReference>
<protein>
    <recommendedName>
        <fullName evidence="4">EF-hand domain-containing protein</fullName>
    </recommendedName>
</protein>
<sequence length="172" mass="17357">MRTALITMMAAGGLLATAATAQTAPQAPAPAPNGAARPHGGMMRADANGDGTLTRAEVIAQAQARFDAMDTNHDGTVTPEERSAARAAMWAKRGGGTGDAPAMNRGGNGGGRTLTRADATARAGARFDRMDTNHDGKLDATEMAAARSAMHHGRRGGAAPDASQPAGTPDAQ</sequence>
<dbReference type="InterPro" id="IPR011992">
    <property type="entry name" value="EF-hand-dom_pair"/>
</dbReference>
<evidence type="ECO:0000256" key="2">
    <source>
        <dbReference type="SAM" id="MobiDB-lite"/>
    </source>
</evidence>
<evidence type="ECO:0000313" key="6">
    <source>
        <dbReference type="Proteomes" id="UP000218231"/>
    </source>
</evidence>
<dbReference type="SMART" id="SM00054">
    <property type="entry name" value="EFh"/>
    <property type="match status" value="2"/>
</dbReference>
<gene>
    <name evidence="5" type="ORF">WR25_00229</name>
</gene>
<dbReference type="InterPro" id="IPR018247">
    <property type="entry name" value="EF_Hand_1_Ca_BS"/>
</dbReference>
<name>A0A2A2K2K5_9BILA</name>
<evidence type="ECO:0000313" key="5">
    <source>
        <dbReference type="EMBL" id="PAV68236.1"/>
    </source>
</evidence>
<feature type="domain" description="EF-hand" evidence="4">
    <location>
        <begin position="118"/>
        <end position="153"/>
    </location>
</feature>
<dbReference type="Pfam" id="PF13202">
    <property type="entry name" value="EF-hand_5"/>
    <property type="match status" value="3"/>
</dbReference>
<dbReference type="SUPFAM" id="SSF47473">
    <property type="entry name" value="EF-hand"/>
    <property type="match status" value="1"/>
</dbReference>
<dbReference type="EMBL" id="LIAE01009788">
    <property type="protein sequence ID" value="PAV68236.1"/>
    <property type="molecule type" value="Genomic_DNA"/>
</dbReference>
<feature type="region of interest" description="Disordered" evidence="2">
    <location>
        <begin position="145"/>
        <end position="172"/>
    </location>
</feature>
<dbReference type="AlphaFoldDB" id="A0A2A2K2K5"/>
<accession>A0A2A2K2K5</accession>
<feature type="chain" id="PRO_5013330870" description="EF-hand domain-containing protein" evidence="3">
    <location>
        <begin position="22"/>
        <end position="172"/>
    </location>
</feature>
<dbReference type="PROSITE" id="PS00018">
    <property type="entry name" value="EF_HAND_1"/>
    <property type="match status" value="1"/>
</dbReference>
<organism evidence="5 6">
    <name type="scientific">Diploscapter pachys</name>
    <dbReference type="NCBI Taxonomy" id="2018661"/>
    <lineage>
        <taxon>Eukaryota</taxon>
        <taxon>Metazoa</taxon>
        <taxon>Ecdysozoa</taxon>
        <taxon>Nematoda</taxon>
        <taxon>Chromadorea</taxon>
        <taxon>Rhabditida</taxon>
        <taxon>Rhabditina</taxon>
        <taxon>Rhabditomorpha</taxon>
        <taxon>Rhabditoidea</taxon>
        <taxon>Rhabditidae</taxon>
        <taxon>Diploscapter</taxon>
    </lineage>
</organism>
<dbReference type="OrthoDB" id="74314at2759"/>
<evidence type="ECO:0000256" key="3">
    <source>
        <dbReference type="SAM" id="SignalP"/>
    </source>
</evidence>
<reference evidence="5 6" key="1">
    <citation type="journal article" date="2017" name="Curr. Biol.">
        <title>Genome architecture and evolution of a unichromosomal asexual nematode.</title>
        <authorList>
            <person name="Fradin H."/>
            <person name="Zegar C."/>
            <person name="Gutwein M."/>
            <person name="Lucas J."/>
            <person name="Kovtun M."/>
            <person name="Corcoran D."/>
            <person name="Baugh L.R."/>
            <person name="Kiontke K."/>
            <person name="Gunsalus K."/>
            <person name="Fitch D.H."/>
            <person name="Piano F."/>
        </authorList>
    </citation>
    <scope>NUCLEOTIDE SEQUENCE [LARGE SCALE GENOMIC DNA]</scope>
    <source>
        <strain evidence="5">PF1309</strain>
    </source>
</reference>
<evidence type="ECO:0000256" key="1">
    <source>
        <dbReference type="ARBA" id="ARBA00022837"/>
    </source>
</evidence>
<dbReference type="InterPro" id="IPR002048">
    <property type="entry name" value="EF_hand_dom"/>
</dbReference>
<feature type="domain" description="EF-hand" evidence="4">
    <location>
        <begin position="57"/>
        <end position="92"/>
    </location>
</feature>
<feature type="compositionally biased region" description="Basic and acidic residues" evidence="2">
    <location>
        <begin position="71"/>
        <end position="84"/>
    </location>
</feature>
<keyword evidence="3" id="KW-0732">Signal</keyword>
<feature type="region of interest" description="Disordered" evidence="2">
    <location>
        <begin position="71"/>
        <end position="115"/>
    </location>
</feature>
<proteinExistence type="predicted"/>
<feature type="signal peptide" evidence="3">
    <location>
        <begin position="1"/>
        <end position="21"/>
    </location>
</feature>